<evidence type="ECO:0000313" key="3">
    <source>
        <dbReference type="Proteomes" id="UP000631114"/>
    </source>
</evidence>
<proteinExistence type="predicted"/>
<dbReference type="PRINTS" id="PR00347">
    <property type="entry name" value="THAUMATIN"/>
</dbReference>
<protein>
    <submittedName>
        <fullName evidence="2">Uncharacterized protein</fullName>
    </submittedName>
</protein>
<dbReference type="EMBL" id="JADFTS010000009">
    <property type="protein sequence ID" value="KAF9589891.1"/>
    <property type="molecule type" value="Genomic_DNA"/>
</dbReference>
<accession>A0A835GYG5</accession>
<dbReference type="PIRSF" id="PIRSF002703">
    <property type="entry name" value="Thaumatin"/>
    <property type="match status" value="1"/>
</dbReference>
<reference evidence="2 3" key="1">
    <citation type="submission" date="2020-10" db="EMBL/GenBank/DDBJ databases">
        <title>The Coptis chinensis genome and diversification of protoberbering-type alkaloids.</title>
        <authorList>
            <person name="Wang B."/>
            <person name="Shu S."/>
            <person name="Song C."/>
            <person name="Liu Y."/>
        </authorList>
    </citation>
    <scope>NUCLEOTIDE SEQUENCE [LARGE SCALE GENOMIC DNA]</scope>
    <source>
        <strain evidence="2">HL-2020</strain>
        <tissue evidence="2">Leaf</tissue>
    </source>
</reference>
<dbReference type="SMART" id="SM00205">
    <property type="entry name" value="THN"/>
    <property type="match status" value="1"/>
</dbReference>
<dbReference type="Proteomes" id="UP000631114">
    <property type="component" value="Unassembled WGS sequence"/>
</dbReference>
<dbReference type="Pfam" id="PF00314">
    <property type="entry name" value="Thaumatin"/>
    <property type="match status" value="1"/>
</dbReference>
<dbReference type="SUPFAM" id="SSF49870">
    <property type="entry name" value="Osmotin, thaumatin-like protein"/>
    <property type="match status" value="1"/>
</dbReference>
<evidence type="ECO:0000256" key="1">
    <source>
        <dbReference type="PIRSR" id="PIRSR002703-1"/>
    </source>
</evidence>
<dbReference type="AlphaFoldDB" id="A0A835GYG5"/>
<gene>
    <name evidence="2" type="ORF">IFM89_029254</name>
</gene>
<dbReference type="InterPro" id="IPR001938">
    <property type="entry name" value="Thaumatin"/>
</dbReference>
<keyword evidence="1" id="KW-1015">Disulfide bond</keyword>
<organism evidence="2 3">
    <name type="scientific">Coptis chinensis</name>
    <dbReference type="NCBI Taxonomy" id="261450"/>
    <lineage>
        <taxon>Eukaryota</taxon>
        <taxon>Viridiplantae</taxon>
        <taxon>Streptophyta</taxon>
        <taxon>Embryophyta</taxon>
        <taxon>Tracheophyta</taxon>
        <taxon>Spermatophyta</taxon>
        <taxon>Magnoliopsida</taxon>
        <taxon>Ranunculales</taxon>
        <taxon>Ranunculaceae</taxon>
        <taxon>Coptidoideae</taxon>
        <taxon>Coptis</taxon>
    </lineage>
</organism>
<feature type="disulfide bond" evidence="1">
    <location>
        <begin position="40"/>
        <end position="50"/>
    </location>
</feature>
<comment type="caution">
    <text evidence="2">The sequence shown here is derived from an EMBL/GenBank/DDBJ whole genome shotgun (WGS) entry which is preliminary data.</text>
</comment>
<dbReference type="PANTHER" id="PTHR31048">
    <property type="entry name" value="OS03G0233200 PROTEIN"/>
    <property type="match status" value="1"/>
</dbReference>
<evidence type="ECO:0000313" key="2">
    <source>
        <dbReference type="EMBL" id="KAF9589891.1"/>
    </source>
</evidence>
<dbReference type="Gene3D" id="2.60.110.10">
    <property type="entry name" value="Thaumatin"/>
    <property type="match status" value="1"/>
</dbReference>
<name>A0A835GYG5_9MAGN</name>
<keyword evidence="3" id="KW-1185">Reference proteome</keyword>
<dbReference type="PROSITE" id="PS51367">
    <property type="entry name" value="THAUMATIN_2"/>
    <property type="match status" value="1"/>
</dbReference>
<sequence length="79" mass="8331">MHVWAAAVPGGGQQLNSSQSWTIIVAAGTVGAHIWGHTNCNFDGSDRRLCETGDYGGLLSCQGFGQPPNTLAKTEKRTT</sequence>
<dbReference type="InterPro" id="IPR037176">
    <property type="entry name" value="Osmotin/thaumatin-like_sf"/>
</dbReference>
<dbReference type="OrthoDB" id="430315at2759"/>